<reference evidence="5 6" key="1">
    <citation type="submission" date="2024-10" db="EMBL/GenBank/DDBJ databases">
        <authorList>
            <person name="Kim D."/>
        </authorList>
    </citation>
    <scope>NUCLEOTIDE SEQUENCE [LARGE SCALE GENOMIC DNA]</scope>
    <source>
        <strain evidence="5">Taebaek</strain>
    </source>
</reference>
<keyword evidence="2" id="KW-0378">Hydrolase</keyword>
<dbReference type="EMBL" id="JBICCN010000232">
    <property type="protein sequence ID" value="KAL3085271.1"/>
    <property type="molecule type" value="Genomic_DNA"/>
</dbReference>
<evidence type="ECO:0000256" key="3">
    <source>
        <dbReference type="SAM" id="MobiDB-lite"/>
    </source>
</evidence>
<accession>A0ABD2J4S2</accession>
<dbReference type="Pfam" id="PF03061">
    <property type="entry name" value="4HBT"/>
    <property type="match status" value="2"/>
</dbReference>
<evidence type="ECO:0000259" key="4">
    <source>
        <dbReference type="Pfam" id="PF03061"/>
    </source>
</evidence>
<evidence type="ECO:0000256" key="1">
    <source>
        <dbReference type="ARBA" id="ARBA00008324"/>
    </source>
</evidence>
<dbReference type="InterPro" id="IPR029069">
    <property type="entry name" value="HotDog_dom_sf"/>
</dbReference>
<name>A0ABD2J4S2_HETSC</name>
<proteinExistence type="inferred from homology"/>
<comment type="similarity">
    <text evidence="1">Belongs to the thioesterase PaaI family.</text>
</comment>
<organism evidence="5 6">
    <name type="scientific">Heterodera schachtii</name>
    <name type="common">Sugarbeet cyst nematode worm</name>
    <name type="synonym">Tylenchus schachtii</name>
    <dbReference type="NCBI Taxonomy" id="97005"/>
    <lineage>
        <taxon>Eukaryota</taxon>
        <taxon>Metazoa</taxon>
        <taxon>Ecdysozoa</taxon>
        <taxon>Nematoda</taxon>
        <taxon>Chromadorea</taxon>
        <taxon>Rhabditida</taxon>
        <taxon>Tylenchina</taxon>
        <taxon>Tylenchomorpha</taxon>
        <taxon>Tylenchoidea</taxon>
        <taxon>Heteroderidae</taxon>
        <taxon>Heteroderinae</taxon>
        <taxon>Heterodera</taxon>
    </lineage>
</organism>
<dbReference type="InterPro" id="IPR006683">
    <property type="entry name" value="Thioestr_dom"/>
</dbReference>
<sequence>MEIELSQNETAQKADGENDVKELVSTSFAAMGNGRSFNALLKGVQVLSAAPPTIFARLTVADEHTNDAGIMHTGFAAAMADVLTAATVRITAAQQTPVVSVDLTIAIVQPARIGDVLLMEANCLQADRSIAFTEAIFRRKSDGQMIVKASQQLAILHYLSLKAKGKGGDGNDTKKGPTDCEQQQQQQNGLTEADRTNGGQQRSDADGGTTDEAANLDRAEKLVARRGNAKNFNRMAENLRVTRAEPFVLEAEIELGSKHLNEGGTMHGGFVATLVDIVSCCVVELAAPNSSLKSLFVSISYLLPAKIGERIVIKSVCLKVGRSITFTETTVSRKRDGAVLAKAKHNISMARNSDGGTHQRGKEGNN</sequence>
<evidence type="ECO:0000313" key="5">
    <source>
        <dbReference type="EMBL" id="KAL3085271.1"/>
    </source>
</evidence>
<feature type="region of interest" description="Disordered" evidence="3">
    <location>
        <begin position="165"/>
        <end position="212"/>
    </location>
</feature>
<dbReference type="PANTHER" id="PTHR21660">
    <property type="entry name" value="THIOESTERASE SUPERFAMILY MEMBER-RELATED"/>
    <property type="match status" value="1"/>
</dbReference>
<gene>
    <name evidence="5" type="ORF">niasHS_010340</name>
</gene>
<feature type="domain" description="Thioesterase" evidence="4">
    <location>
        <begin position="69"/>
        <end position="144"/>
    </location>
</feature>
<dbReference type="AlphaFoldDB" id="A0ABD2J4S2"/>
<evidence type="ECO:0000313" key="6">
    <source>
        <dbReference type="Proteomes" id="UP001620645"/>
    </source>
</evidence>
<dbReference type="GO" id="GO:0016787">
    <property type="term" value="F:hydrolase activity"/>
    <property type="evidence" value="ECO:0007669"/>
    <property type="project" value="UniProtKB-KW"/>
</dbReference>
<evidence type="ECO:0000256" key="2">
    <source>
        <dbReference type="ARBA" id="ARBA00022801"/>
    </source>
</evidence>
<dbReference type="SUPFAM" id="SSF54637">
    <property type="entry name" value="Thioesterase/thiol ester dehydrase-isomerase"/>
    <property type="match status" value="2"/>
</dbReference>
<dbReference type="Proteomes" id="UP001620645">
    <property type="component" value="Unassembled WGS sequence"/>
</dbReference>
<keyword evidence="6" id="KW-1185">Reference proteome</keyword>
<feature type="compositionally biased region" description="Basic and acidic residues" evidence="3">
    <location>
        <begin position="166"/>
        <end position="178"/>
    </location>
</feature>
<dbReference type="PANTHER" id="PTHR21660:SF1">
    <property type="entry name" value="ACYL-COENZYME A THIOESTERASE 13"/>
    <property type="match status" value="1"/>
</dbReference>
<comment type="caution">
    <text evidence="5">The sequence shown here is derived from an EMBL/GenBank/DDBJ whole genome shotgun (WGS) entry which is preliminary data.</text>
</comment>
<feature type="domain" description="Thioesterase" evidence="4">
    <location>
        <begin position="263"/>
        <end position="337"/>
    </location>
</feature>
<dbReference type="CDD" id="cd03443">
    <property type="entry name" value="PaaI_thioesterase"/>
    <property type="match status" value="2"/>
</dbReference>
<dbReference type="Gene3D" id="3.10.129.10">
    <property type="entry name" value="Hotdog Thioesterase"/>
    <property type="match status" value="2"/>
</dbReference>
<dbReference type="InterPro" id="IPR039298">
    <property type="entry name" value="ACOT13"/>
</dbReference>
<protein>
    <recommendedName>
        <fullName evidence="4">Thioesterase domain-containing protein</fullName>
    </recommendedName>
</protein>